<dbReference type="AlphaFoldDB" id="A0A330LF53"/>
<organism evidence="1 2">
    <name type="scientific">Nitrospira lenta</name>
    <dbReference type="NCBI Taxonomy" id="1436998"/>
    <lineage>
        <taxon>Bacteria</taxon>
        <taxon>Pseudomonadati</taxon>
        <taxon>Nitrospirota</taxon>
        <taxon>Nitrospiria</taxon>
        <taxon>Nitrospirales</taxon>
        <taxon>Nitrospiraceae</taxon>
        <taxon>Nitrospira</taxon>
    </lineage>
</organism>
<dbReference type="InterPro" id="IPR029063">
    <property type="entry name" value="SAM-dependent_MTases_sf"/>
</dbReference>
<dbReference type="Proteomes" id="UP000248168">
    <property type="component" value="Unassembled WGS sequence"/>
</dbReference>
<name>A0A330LF53_9BACT</name>
<dbReference type="CDD" id="cd02440">
    <property type="entry name" value="AdoMet_MTases"/>
    <property type="match status" value="1"/>
</dbReference>
<dbReference type="PANTHER" id="PTHR43861">
    <property type="entry name" value="TRANS-ACONITATE 2-METHYLTRANSFERASE-RELATED"/>
    <property type="match status" value="1"/>
</dbReference>
<evidence type="ECO:0000313" key="1">
    <source>
        <dbReference type="EMBL" id="SPP65638.1"/>
    </source>
</evidence>
<dbReference type="EMBL" id="OUNR01000017">
    <property type="protein sequence ID" value="SPP65638.1"/>
    <property type="molecule type" value="Genomic_DNA"/>
</dbReference>
<dbReference type="Gene3D" id="3.40.50.150">
    <property type="entry name" value="Vaccinia Virus protein VP39"/>
    <property type="match status" value="1"/>
</dbReference>
<evidence type="ECO:0000313" key="2">
    <source>
        <dbReference type="Proteomes" id="UP000248168"/>
    </source>
</evidence>
<dbReference type="SUPFAM" id="SSF53335">
    <property type="entry name" value="S-adenosyl-L-methionine-dependent methyltransferases"/>
    <property type="match status" value="1"/>
</dbReference>
<sequence>MTANSKSAASNPDDQYFQLDRGDVAALVPRECQTILEIGSGFGSLGRALMARQSCTVDGVEINPAAAVHLGGAYRRFWIGNVEQVELDGAVQDYDCLLFPDVLEHLVDPWAVLDRFCRVLRPGGIVVASIPNVRNFALLYRLIVLGTWAYEASGLLDRGHLRFFTRQSIAEMFARSGLEIELWHCNRDRYAGIRRVVAWPATLLVPDIDVCQYLVRARKL</sequence>
<dbReference type="InParanoid" id="A0A330LF53"/>
<proteinExistence type="predicted"/>
<gene>
    <name evidence="1" type="ORF">NITLEN_40111</name>
</gene>
<keyword evidence="2" id="KW-1185">Reference proteome</keyword>
<dbReference type="Pfam" id="PF13489">
    <property type="entry name" value="Methyltransf_23"/>
    <property type="match status" value="1"/>
</dbReference>
<reference evidence="2" key="1">
    <citation type="submission" date="2018-04" db="EMBL/GenBank/DDBJ databases">
        <authorList>
            <person name="Lucker S."/>
            <person name="Sakoula D."/>
        </authorList>
    </citation>
    <scope>NUCLEOTIDE SEQUENCE [LARGE SCALE GENOMIC DNA]</scope>
</reference>
<dbReference type="RefSeq" id="WP_181416838.1">
    <property type="nucleotide sequence ID" value="NZ_OUNR01000017.1"/>
</dbReference>
<protein>
    <submittedName>
        <fullName evidence="1">Uncharacterized protein</fullName>
    </submittedName>
</protein>
<accession>A0A330LF53</accession>